<dbReference type="Pfam" id="PF07273">
    <property type="entry name" value="DUF1439"/>
    <property type="match status" value="1"/>
</dbReference>
<dbReference type="AlphaFoldDB" id="A0A7W2F8D9"/>
<evidence type="ECO:0000313" key="2">
    <source>
        <dbReference type="Proteomes" id="UP000573499"/>
    </source>
</evidence>
<gene>
    <name evidence="1" type="ORF">H3H39_08090</name>
</gene>
<dbReference type="EMBL" id="JACEZU010000003">
    <property type="protein sequence ID" value="MBA5687011.1"/>
    <property type="molecule type" value="Genomic_DNA"/>
</dbReference>
<keyword evidence="2" id="KW-1185">Reference proteome</keyword>
<dbReference type="Gene3D" id="3.15.10.40">
    <property type="entry name" value="Uncharacterised protein PF07273, DUF1439"/>
    <property type="match status" value="1"/>
</dbReference>
<dbReference type="PROSITE" id="PS51257">
    <property type="entry name" value="PROKAR_LIPOPROTEIN"/>
    <property type="match status" value="1"/>
</dbReference>
<proteinExistence type="predicted"/>
<name>A0A7W2F8D9_9BURK</name>
<dbReference type="Proteomes" id="UP000573499">
    <property type="component" value="Unassembled WGS sequence"/>
</dbReference>
<evidence type="ECO:0000313" key="1">
    <source>
        <dbReference type="EMBL" id="MBA5687011.1"/>
    </source>
</evidence>
<reference evidence="1 2" key="1">
    <citation type="submission" date="2020-07" db="EMBL/GenBank/DDBJ databases">
        <title>Novel species isolated from subtropical streams in China.</title>
        <authorList>
            <person name="Lu H."/>
        </authorList>
    </citation>
    <scope>NUCLEOTIDE SEQUENCE [LARGE SCALE GENOMIC DNA]</scope>
    <source>
        <strain evidence="1 2">LX47W</strain>
    </source>
</reference>
<accession>A0A7W2F8D9</accession>
<comment type="caution">
    <text evidence="1">The sequence shown here is derived from an EMBL/GenBank/DDBJ whole genome shotgun (WGS) entry which is preliminary data.</text>
</comment>
<protein>
    <submittedName>
        <fullName evidence="1">DUF1439 domain-containing protein</fullName>
    </submittedName>
</protein>
<dbReference type="InterPro" id="IPR010835">
    <property type="entry name" value="DUF1439"/>
</dbReference>
<dbReference type="RefSeq" id="WP_182152845.1">
    <property type="nucleotide sequence ID" value="NZ_JACEZU010000003.1"/>
</dbReference>
<organism evidence="1 2">
    <name type="scientific">Rugamonas apoptosis</name>
    <dbReference type="NCBI Taxonomy" id="2758570"/>
    <lineage>
        <taxon>Bacteria</taxon>
        <taxon>Pseudomonadati</taxon>
        <taxon>Pseudomonadota</taxon>
        <taxon>Betaproteobacteria</taxon>
        <taxon>Burkholderiales</taxon>
        <taxon>Oxalobacteraceae</taxon>
        <taxon>Telluria group</taxon>
        <taxon>Rugamonas</taxon>
    </lineage>
</organism>
<sequence length="193" mass="21369">MTILTKHGALRRWITVRGTPLLLAGLLGACATLIGPRQVELPQERLQHSMERRFPMHQRALGILEVELSHPQLTILDQNDRVSLSLDASVAPLLARQSWNGSMAISGRLTVDRARNAVYLADAHVDRFVFDGLDEGRQRQVASIANLLSEKVVREMPIYTFRPEDLRYAGVQFALTGIGTRPGALVATVEPAQ</sequence>